<evidence type="ECO:0000313" key="1">
    <source>
        <dbReference type="EMBL" id="CDF34009.1"/>
    </source>
</evidence>
<evidence type="ECO:0000313" key="2">
    <source>
        <dbReference type="Proteomes" id="UP000012073"/>
    </source>
</evidence>
<dbReference type="AlphaFoldDB" id="R7Q7M6"/>
<keyword evidence="2" id="KW-1185">Reference proteome</keyword>
<reference evidence="2" key="1">
    <citation type="journal article" date="2013" name="Proc. Natl. Acad. Sci. U.S.A.">
        <title>Genome structure and metabolic features in the red seaweed Chondrus crispus shed light on evolution of the Archaeplastida.</title>
        <authorList>
            <person name="Collen J."/>
            <person name="Porcel B."/>
            <person name="Carre W."/>
            <person name="Ball S.G."/>
            <person name="Chaparro C."/>
            <person name="Tonon T."/>
            <person name="Barbeyron T."/>
            <person name="Michel G."/>
            <person name="Noel B."/>
            <person name="Valentin K."/>
            <person name="Elias M."/>
            <person name="Artiguenave F."/>
            <person name="Arun A."/>
            <person name="Aury J.M."/>
            <person name="Barbosa-Neto J.F."/>
            <person name="Bothwell J.H."/>
            <person name="Bouget F.Y."/>
            <person name="Brillet L."/>
            <person name="Cabello-Hurtado F."/>
            <person name="Capella-Gutierrez S."/>
            <person name="Charrier B."/>
            <person name="Cladiere L."/>
            <person name="Cock J.M."/>
            <person name="Coelho S.M."/>
            <person name="Colleoni C."/>
            <person name="Czjzek M."/>
            <person name="Da Silva C."/>
            <person name="Delage L."/>
            <person name="Denoeud F."/>
            <person name="Deschamps P."/>
            <person name="Dittami S.M."/>
            <person name="Gabaldon T."/>
            <person name="Gachon C.M."/>
            <person name="Groisillier A."/>
            <person name="Herve C."/>
            <person name="Jabbari K."/>
            <person name="Katinka M."/>
            <person name="Kloareg B."/>
            <person name="Kowalczyk N."/>
            <person name="Labadie K."/>
            <person name="Leblanc C."/>
            <person name="Lopez P.J."/>
            <person name="McLachlan D.H."/>
            <person name="Meslet-Cladiere L."/>
            <person name="Moustafa A."/>
            <person name="Nehr Z."/>
            <person name="Nyvall Collen P."/>
            <person name="Panaud O."/>
            <person name="Partensky F."/>
            <person name="Poulain J."/>
            <person name="Rensing S.A."/>
            <person name="Rousvoal S."/>
            <person name="Samson G."/>
            <person name="Symeonidi A."/>
            <person name="Weissenbach J."/>
            <person name="Zambounis A."/>
            <person name="Wincker P."/>
            <person name="Boyen C."/>
        </authorList>
    </citation>
    <scope>NUCLEOTIDE SEQUENCE [LARGE SCALE GENOMIC DNA]</scope>
    <source>
        <strain evidence="2">cv. Stackhouse</strain>
    </source>
</reference>
<gene>
    <name evidence="1" type="ORF">CHC_T00002705001</name>
</gene>
<dbReference type="RefSeq" id="XP_005713828.1">
    <property type="nucleotide sequence ID" value="XM_005713771.1"/>
</dbReference>
<dbReference type="Proteomes" id="UP000012073">
    <property type="component" value="Unassembled WGS sequence"/>
</dbReference>
<sequence length="138" mass="14995">MESTQPFHVACAHHRAGNLCKHGKQCSKMFQKPLKAPTVPSIDRLSSSSAFNSLSDSTQAALMRLPDALQYLASAVASGANLYGKEASQGVESNNAAVMPARCYDPLLSIIWQGDRDSRRFLEISHKAHAQSHHLPPV</sequence>
<dbReference type="KEGG" id="ccp:CHC_T00002705001"/>
<dbReference type="GeneID" id="17321546"/>
<dbReference type="Gramene" id="CDF34009">
    <property type="protein sequence ID" value="CDF34009"/>
    <property type="gene ID" value="CHC_T00002705001"/>
</dbReference>
<protein>
    <submittedName>
        <fullName evidence="1">Uncharacterized protein</fullName>
    </submittedName>
</protein>
<dbReference type="EMBL" id="HG001667">
    <property type="protein sequence ID" value="CDF34009.1"/>
    <property type="molecule type" value="Genomic_DNA"/>
</dbReference>
<name>R7Q7M6_CHOCR</name>
<organism evidence="1 2">
    <name type="scientific">Chondrus crispus</name>
    <name type="common">Carrageen Irish moss</name>
    <name type="synonym">Polymorpha crispa</name>
    <dbReference type="NCBI Taxonomy" id="2769"/>
    <lineage>
        <taxon>Eukaryota</taxon>
        <taxon>Rhodophyta</taxon>
        <taxon>Florideophyceae</taxon>
        <taxon>Rhodymeniophycidae</taxon>
        <taxon>Gigartinales</taxon>
        <taxon>Gigartinaceae</taxon>
        <taxon>Chondrus</taxon>
    </lineage>
</organism>
<proteinExistence type="predicted"/>
<accession>R7Q7M6</accession>